<dbReference type="Gene3D" id="1.20.1080.10">
    <property type="entry name" value="Glycerol uptake facilitator protein"/>
    <property type="match status" value="1"/>
</dbReference>
<dbReference type="PRINTS" id="PR00783">
    <property type="entry name" value="MINTRINSICP"/>
</dbReference>
<dbReference type="InterPro" id="IPR034294">
    <property type="entry name" value="Aquaporin_transptr"/>
</dbReference>
<evidence type="ECO:0000256" key="2">
    <source>
        <dbReference type="ARBA" id="ARBA00006175"/>
    </source>
</evidence>
<feature type="transmembrane region" description="Helical" evidence="9">
    <location>
        <begin position="173"/>
        <end position="194"/>
    </location>
</feature>
<dbReference type="InterPro" id="IPR022357">
    <property type="entry name" value="MIP_CS"/>
</dbReference>
<keyword evidence="11" id="KW-1185">Reference proteome</keyword>
<comment type="caution">
    <text evidence="10">The sequence shown here is derived from an EMBL/GenBank/DDBJ whole genome shotgun (WGS) entry which is preliminary data.</text>
</comment>
<evidence type="ECO:0000256" key="7">
    <source>
        <dbReference type="ARBA" id="ARBA00023136"/>
    </source>
</evidence>
<dbReference type="Proteomes" id="UP001189429">
    <property type="component" value="Unassembled WGS sequence"/>
</dbReference>
<keyword evidence="4" id="KW-1003">Cell membrane</keyword>
<dbReference type="InterPro" id="IPR000425">
    <property type="entry name" value="MIP"/>
</dbReference>
<evidence type="ECO:0000256" key="9">
    <source>
        <dbReference type="SAM" id="Phobius"/>
    </source>
</evidence>
<keyword evidence="5 8" id="KW-0812">Transmembrane</keyword>
<organism evidence="10 11">
    <name type="scientific">Prorocentrum cordatum</name>
    <dbReference type="NCBI Taxonomy" id="2364126"/>
    <lineage>
        <taxon>Eukaryota</taxon>
        <taxon>Sar</taxon>
        <taxon>Alveolata</taxon>
        <taxon>Dinophyceae</taxon>
        <taxon>Prorocentrales</taxon>
        <taxon>Prorocentraceae</taxon>
        <taxon>Prorocentrum</taxon>
    </lineage>
</organism>
<sequence>MLNDAQVWPKDSPRGPDWKGGGALGQCHFWQRPILAEPVRKMQVKLHDKLKGKSMPVEALAEFSATFLLVFFALGAALTGVDGAFAFGSTILVLATVFGPISGGHINPAVTFGMYAAGKIDAKKTVSYIGAQCLGATLGALALQHCLGVSTLGGFNAMVVAHHHHHHSASVPSIWGAFAMEALGAALLVSTVLAGGTALPIAAAVVVAHLLLVPVTGCSINPARSLGPALVNGSSAALKHLWMFIAAPMLGGWLAGTKACWFKK</sequence>
<reference evidence="10" key="1">
    <citation type="submission" date="2023-10" db="EMBL/GenBank/DDBJ databases">
        <authorList>
            <person name="Chen Y."/>
            <person name="Shah S."/>
            <person name="Dougan E. K."/>
            <person name="Thang M."/>
            <person name="Chan C."/>
        </authorList>
    </citation>
    <scope>NUCLEOTIDE SEQUENCE [LARGE SCALE GENOMIC DNA]</scope>
</reference>
<dbReference type="PROSITE" id="PS00221">
    <property type="entry name" value="MIP"/>
    <property type="match status" value="1"/>
</dbReference>
<feature type="transmembrane region" description="Helical" evidence="9">
    <location>
        <begin position="201"/>
        <end position="222"/>
    </location>
</feature>
<feature type="transmembrane region" description="Helical" evidence="9">
    <location>
        <begin position="84"/>
        <end position="106"/>
    </location>
</feature>
<evidence type="ECO:0000256" key="4">
    <source>
        <dbReference type="ARBA" id="ARBA00022475"/>
    </source>
</evidence>
<keyword evidence="3 8" id="KW-0813">Transport</keyword>
<dbReference type="InterPro" id="IPR023271">
    <property type="entry name" value="Aquaporin-like"/>
</dbReference>
<evidence type="ECO:0000313" key="10">
    <source>
        <dbReference type="EMBL" id="CAK0872591.1"/>
    </source>
</evidence>
<dbReference type="EMBL" id="CAUYUJ010017178">
    <property type="protein sequence ID" value="CAK0872591.1"/>
    <property type="molecule type" value="Genomic_DNA"/>
</dbReference>
<accession>A0ABN9VHM7</accession>
<comment type="similarity">
    <text evidence="2 8">Belongs to the MIP/aquaporin (TC 1.A.8) family.</text>
</comment>
<dbReference type="Pfam" id="PF00230">
    <property type="entry name" value="MIP"/>
    <property type="match status" value="1"/>
</dbReference>
<dbReference type="SUPFAM" id="SSF81338">
    <property type="entry name" value="Aquaporin-like"/>
    <property type="match status" value="1"/>
</dbReference>
<protein>
    <recommendedName>
        <fullName evidence="12">Aquaporin</fullName>
    </recommendedName>
</protein>
<evidence type="ECO:0000256" key="1">
    <source>
        <dbReference type="ARBA" id="ARBA00004651"/>
    </source>
</evidence>
<dbReference type="PANTHER" id="PTHR19139">
    <property type="entry name" value="AQUAPORIN TRANSPORTER"/>
    <property type="match status" value="1"/>
</dbReference>
<feature type="transmembrane region" description="Helical" evidence="9">
    <location>
        <begin position="59"/>
        <end position="78"/>
    </location>
</feature>
<evidence type="ECO:0008006" key="12">
    <source>
        <dbReference type="Google" id="ProtNLM"/>
    </source>
</evidence>
<comment type="subcellular location">
    <subcellularLocation>
        <location evidence="1">Cell membrane</location>
        <topology evidence="1">Multi-pass membrane protein</topology>
    </subcellularLocation>
</comment>
<feature type="transmembrane region" description="Helical" evidence="9">
    <location>
        <begin position="126"/>
        <end position="153"/>
    </location>
</feature>
<keyword evidence="7 9" id="KW-0472">Membrane</keyword>
<evidence type="ECO:0000313" key="11">
    <source>
        <dbReference type="Proteomes" id="UP001189429"/>
    </source>
</evidence>
<evidence type="ECO:0000256" key="5">
    <source>
        <dbReference type="ARBA" id="ARBA00022692"/>
    </source>
</evidence>
<proteinExistence type="inferred from homology"/>
<gene>
    <name evidence="10" type="ORF">PCOR1329_LOCUS58011</name>
</gene>
<evidence type="ECO:0000256" key="6">
    <source>
        <dbReference type="ARBA" id="ARBA00022989"/>
    </source>
</evidence>
<name>A0ABN9VHM7_9DINO</name>
<keyword evidence="6 9" id="KW-1133">Transmembrane helix</keyword>
<evidence type="ECO:0000256" key="3">
    <source>
        <dbReference type="ARBA" id="ARBA00022448"/>
    </source>
</evidence>
<feature type="transmembrane region" description="Helical" evidence="9">
    <location>
        <begin position="242"/>
        <end position="261"/>
    </location>
</feature>
<dbReference type="PANTHER" id="PTHR19139:SF199">
    <property type="entry name" value="MIP17260P"/>
    <property type="match status" value="1"/>
</dbReference>
<evidence type="ECO:0000256" key="8">
    <source>
        <dbReference type="RuleBase" id="RU000477"/>
    </source>
</evidence>